<evidence type="ECO:0000256" key="1">
    <source>
        <dbReference type="SAM" id="MobiDB-lite"/>
    </source>
</evidence>
<feature type="region of interest" description="Disordered" evidence="1">
    <location>
        <begin position="60"/>
        <end position="96"/>
    </location>
</feature>
<reference evidence="2" key="1">
    <citation type="journal article" date="2014" name="Int. J. Syst. Evol. Microbiol.">
        <title>Complete genome sequence of Corynebacterium casei LMG S-19264T (=DSM 44701T), isolated from a smear-ripened cheese.</title>
        <authorList>
            <consortium name="US DOE Joint Genome Institute (JGI-PGF)"/>
            <person name="Walter F."/>
            <person name="Albersmeier A."/>
            <person name="Kalinowski J."/>
            <person name="Ruckert C."/>
        </authorList>
    </citation>
    <scope>NUCLEOTIDE SEQUENCE</scope>
    <source>
        <strain evidence="2">JCM 4784</strain>
    </source>
</reference>
<comment type="caution">
    <text evidence="2">The sequence shown here is derived from an EMBL/GenBank/DDBJ whole genome shotgun (WGS) entry which is preliminary data.</text>
</comment>
<sequence>MPGQDRGEGGGHVVVVLDEEQSHAVPLQLIGAPVVSWFPRVPVVPWARGSSDVPFPLTRRSARVHGRRPRARARGSQRYGAPAARPKASTPMGEDRVKTLRVTDTFRYAPGTRARRPVHTKCPVAAGSLCSISPQM</sequence>
<organism evidence="2 3">
    <name type="scientific">Streptomyces longispororuber</name>
    <dbReference type="NCBI Taxonomy" id="68230"/>
    <lineage>
        <taxon>Bacteria</taxon>
        <taxon>Bacillati</taxon>
        <taxon>Actinomycetota</taxon>
        <taxon>Actinomycetes</taxon>
        <taxon>Kitasatosporales</taxon>
        <taxon>Streptomycetaceae</taxon>
        <taxon>Streptomyces</taxon>
    </lineage>
</organism>
<gene>
    <name evidence="2" type="ORF">GCM10018785_00350</name>
</gene>
<accession>A0A918Z3G1</accession>
<dbReference type="EMBL" id="BNBT01000001">
    <property type="protein sequence ID" value="GHE34653.1"/>
    <property type="molecule type" value="Genomic_DNA"/>
</dbReference>
<dbReference type="Proteomes" id="UP000608024">
    <property type="component" value="Unassembled WGS sequence"/>
</dbReference>
<keyword evidence="3" id="KW-1185">Reference proteome</keyword>
<name>A0A918Z3G1_9ACTN</name>
<proteinExistence type="predicted"/>
<feature type="compositionally biased region" description="Basic residues" evidence="1">
    <location>
        <begin position="60"/>
        <end position="75"/>
    </location>
</feature>
<reference evidence="2" key="2">
    <citation type="submission" date="2020-09" db="EMBL/GenBank/DDBJ databases">
        <authorList>
            <person name="Sun Q."/>
            <person name="Ohkuma M."/>
        </authorList>
    </citation>
    <scope>NUCLEOTIDE SEQUENCE</scope>
    <source>
        <strain evidence="2">JCM 4784</strain>
    </source>
</reference>
<dbReference type="AlphaFoldDB" id="A0A918Z3G1"/>
<evidence type="ECO:0000313" key="2">
    <source>
        <dbReference type="EMBL" id="GHE34653.1"/>
    </source>
</evidence>
<protein>
    <submittedName>
        <fullName evidence="2">Uncharacterized protein</fullName>
    </submittedName>
</protein>
<evidence type="ECO:0000313" key="3">
    <source>
        <dbReference type="Proteomes" id="UP000608024"/>
    </source>
</evidence>